<evidence type="ECO:0000256" key="6">
    <source>
        <dbReference type="ARBA" id="ARBA00022989"/>
    </source>
</evidence>
<keyword evidence="3" id="KW-0812">Transmembrane</keyword>
<dbReference type="InterPro" id="IPR055414">
    <property type="entry name" value="LRR_R13L4/SHOC2-like"/>
</dbReference>
<dbReference type="InterPro" id="IPR032675">
    <property type="entry name" value="LRR_dom_sf"/>
</dbReference>
<keyword evidence="7" id="KW-0472">Membrane</keyword>
<evidence type="ECO:0000256" key="8">
    <source>
        <dbReference type="ARBA" id="ARBA00023180"/>
    </source>
</evidence>
<keyword evidence="4" id="KW-0732">Signal</keyword>
<organism evidence="10 11">
    <name type="scientific">Lactuca saligna</name>
    <name type="common">Willowleaf lettuce</name>
    <dbReference type="NCBI Taxonomy" id="75948"/>
    <lineage>
        <taxon>Eukaryota</taxon>
        <taxon>Viridiplantae</taxon>
        <taxon>Streptophyta</taxon>
        <taxon>Embryophyta</taxon>
        <taxon>Tracheophyta</taxon>
        <taxon>Spermatophyta</taxon>
        <taxon>Magnoliopsida</taxon>
        <taxon>eudicotyledons</taxon>
        <taxon>Gunneridae</taxon>
        <taxon>Pentapetalae</taxon>
        <taxon>asterids</taxon>
        <taxon>campanulids</taxon>
        <taxon>Asterales</taxon>
        <taxon>Asteraceae</taxon>
        <taxon>Cichorioideae</taxon>
        <taxon>Cichorieae</taxon>
        <taxon>Lactucinae</taxon>
        <taxon>Lactuca</taxon>
    </lineage>
</organism>
<dbReference type="GO" id="GO:0016020">
    <property type="term" value="C:membrane"/>
    <property type="evidence" value="ECO:0007669"/>
    <property type="project" value="UniProtKB-SubCell"/>
</dbReference>
<dbReference type="Pfam" id="PF23598">
    <property type="entry name" value="LRR_14"/>
    <property type="match status" value="1"/>
</dbReference>
<accession>A0AA35Z4Y9</accession>
<protein>
    <recommendedName>
        <fullName evidence="9">Disease resistance R13L4/SHOC-2-like LRR domain-containing protein</fullName>
    </recommendedName>
</protein>
<dbReference type="PANTHER" id="PTHR48063">
    <property type="entry name" value="LRR RECEPTOR-LIKE KINASE"/>
    <property type="match status" value="1"/>
</dbReference>
<keyword evidence="5" id="KW-0677">Repeat</keyword>
<evidence type="ECO:0000313" key="10">
    <source>
        <dbReference type="EMBL" id="CAI9285995.1"/>
    </source>
</evidence>
<dbReference type="FunFam" id="3.80.10.10:FF:000041">
    <property type="entry name" value="LRR receptor-like serine/threonine-protein kinase ERECTA"/>
    <property type="match status" value="1"/>
</dbReference>
<comment type="subcellular location">
    <subcellularLocation>
        <location evidence="1">Membrane</location>
        <topology evidence="1">Single-pass type I membrane protein</topology>
    </subcellularLocation>
</comment>
<evidence type="ECO:0000256" key="2">
    <source>
        <dbReference type="ARBA" id="ARBA00022614"/>
    </source>
</evidence>
<keyword evidence="11" id="KW-1185">Reference proteome</keyword>
<dbReference type="AlphaFoldDB" id="A0AA35Z4Y9"/>
<evidence type="ECO:0000256" key="5">
    <source>
        <dbReference type="ARBA" id="ARBA00022737"/>
    </source>
</evidence>
<feature type="domain" description="Disease resistance R13L4/SHOC-2-like LRR" evidence="9">
    <location>
        <begin position="24"/>
        <end position="198"/>
    </location>
</feature>
<sequence>MCKCNNQTCHVIGLDIFGSSTLGGEISHSLLNLTYLNHLDLSRNSFHGTIPSFIGSMTRLRYLNLSYNSFYGTIPPEFGNLTNLQLLYLGSIGSYRVDNLEWLSYLSHLKELQMDGISLAKQNHWVDVILSLRKLSLLSLKGCELSQVMYPYSSFLNSSSYIHSLDLSDNNLNSSMYRWLLPLTGNNLLHLYLSSNMLDGIPKYLGNLCGLQNLFFNNNFVVVKLPVFLNNLSGCTSLTLRELYTPGSQLTGSLSDEIQKFSSLE</sequence>
<evidence type="ECO:0000259" key="9">
    <source>
        <dbReference type="Pfam" id="PF23598"/>
    </source>
</evidence>
<dbReference type="InterPro" id="IPR046956">
    <property type="entry name" value="RLP23-like"/>
</dbReference>
<dbReference type="EMBL" id="OX465081">
    <property type="protein sequence ID" value="CAI9285995.1"/>
    <property type="molecule type" value="Genomic_DNA"/>
</dbReference>
<dbReference type="SUPFAM" id="SSF52058">
    <property type="entry name" value="L domain-like"/>
    <property type="match status" value="1"/>
</dbReference>
<gene>
    <name evidence="10" type="ORF">LSALG_LOCUS25437</name>
</gene>
<dbReference type="Gene3D" id="3.80.10.10">
    <property type="entry name" value="Ribonuclease Inhibitor"/>
    <property type="match status" value="2"/>
</dbReference>
<proteinExistence type="predicted"/>
<dbReference type="PANTHER" id="PTHR48063:SF103">
    <property type="entry name" value="LEUCINE-RICH RECEPTOR-LIKE KINASE FAMILY PROTEIN"/>
    <property type="match status" value="1"/>
</dbReference>
<keyword evidence="2" id="KW-0433">Leucine-rich repeat</keyword>
<evidence type="ECO:0000256" key="7">
    <source>
        <dbReference type="ARBA" id="ARBA00023136"/>
    </source>
</evidence>
<dbReference type="Proteomes" id="UP001177003">
    <property type="component" value="Chromosome 5"/>
</dbReference>
<reference evidence="10" key="1">
    <citation type="submission" date="2023-04" db="EMBL/GenBank/DDBJ databases">
        <authorList>
            <person name="Vijverberg K."/>
            <person name="Xiong W."/>
            <person name="Schranz E."/>
        </authorList>
    </citation>
    <scope>NUCLEOTIDE SEQUENCE</scope>
</reference>
<name>A0AA35Z4Y9_LACSI</name>
<keyword evidence="8" id="KW-0325">Glycoprotein</keyword>
<evidence type="ECO:0000256" key="1">
    <source>
        <dbReference type="ARBA" id="ARBA00004479"/>
    </source>
</evidence>
<evidence type="ECO:0000256" key="4">
    <source>
        <dbReference type="ARBA" id="ARBA00022729"/>
    </source>
</evidence>
<evidence type="ECO:0000313" key="11">
    <source>
        <dbReference type="Proteomes" id="UP001177003"/>
    </source>
</evidence>
<keyword evidence="6" id="KW-1133">Transmembrane helix</keyword>
<evidence type="ECO:0000256" key="3">
    <source>
        <dbReference type="ARBA" id="ARBA00022692"/>
    </source>
</evidence>